<dbReference type="EMBL" id="LR026963">
    <property type="protein sequence ID" value="VBB68941.1"/>
    <property type="molecule type" value="Genomic_DNA"/>
</dbReference>
<name>A0A484H6C3_9ZZZZ</name>
<evidence type="ECO:0000313" key="1">
    <source>
        <dbReference type="EMBL" id="VBB68941.1"/>
    </source>
</evidence>
<accession>A0A484H6C3</accession>
<sequence>MRGFRFARHLLIHTPSYTVSVHCLRCSAHLMQPLTAPHRLDCDLSAVVVSFVKFCHCHR</sequence>
<organism evidence="1">
    <name type="scientific">invertebrate metagenome</name>
    <dbReference type="NCBI Taxonomy" id="1711999"/>
    <lineage>
        <taxon>unclassified sequences</taxon>
        <taxon>metagenomes</taxon>
        <taxon>organismal metagenomes</taxon>
    </lineage>
</organism>
<gene>
    <name evidence="1" type="ORF">RIEGSTA812A_PEG_414</name>
</gene>
<proteinExistence type="predicted"/>
<dbReference type="AlphaFoldDB" id="A0A484H6C3"/>
<protein>
    <submittedName>
        <fullName evidence="1">Uncharacterized protein</fullName>
    </submittedName>
</protein>
<reference evidence="1" key="1">
    <citation type="submission" date="2018-10" db="EMBL/GenBank/DDBJ databases">
        <authorList>
            <person name="Gruber-Vodicka H."/>
            <person name="Jaeckle O."/>
        </authorList>
    </citation>
    <scope>NUCLEOTIDE SEQUENCE</scope>
</reference>